<reference evidence="2" key="1">
    <citation type="submission" date="2019-06" db="EMBL/GenBank/DDBJ databases">
        <authorList>
            <person name="Zheng W."/>
        </authorList>
    </citation>
    <scope>NUCLEOTIDE SEQUENCE</scope>
    <source>
        <strain evidence="2">QDHG01</strain>
    </source>
</reference>
<feature type="region of interest" description="Disordered" evidence="1">
    <location>
        <begin position="42"/>
        <end position="76"/>
    </location>
</feature>
<feature type="compositionally biased region" description="Low complexity" evidence="1">
    <location>
        <begin position="49"/>
        <end position="65"/>
    </location>
</feature>
<feature type="region of interest" description="Disordered" evidence="1">
    <location>
        <begin position="1"/>
        <end position="25"/>
    </location>
</feature>
<accession>A0A8J8P7D5</accession>
<evidence type="ECO:0000313" key="3">
    <source>
        <dbReference type="Proteomes" id="UP000785679"/>
    </source>
</evidence>
<keyword evidence="3" id="KW-1185">Reference proteome</keyword>
<feature type="compositionally biased region" description="Polar residues" evidence="1">
    <location>
        <begin position="1"/>
        <end position="10"/>
    </location>
</feature>
<dbReference type="EMBL" id="RRYP01000508">
    <property type="protein sequence ID" value="TNV87309.1"/>
    <property type="molecule type" value="Genomic_DNA"/>
</dbReference>
<organism evidence="2 3">
    <name type="scientific">Halteria grandinella</name>
    <dbReference type="NCBI Taxonomy" id="5974"/>
    <lineage>
        <taxon>Eukaryota</taxon>
        <taxon>Sar</taxon>
        <taxon>Alveolata</taxon>
        <taxon>Ciliophora</taxon>
        <taxon>Intramacronucleata</taxon>
        <taxon>Spirotrichea</taxon>
        <taxon>Stichotrichia</taxon>
        <taxon>Sporadotrichida</taxon>
        <taxon>Halteriidae</taxon>
        <taxon>Halteria</taxon>
    </lineage>
</organism>
<dbReference type="Proteomes" id="UP000785679">
    <property type="component" value="Unassembled WGS sequence"/>
</dbReference>
<evidence type="ECO:0000256" key="1">
    <source>
        <dbReference type="SAM" id="MobiDB-lite"/>
    </source>
</evidence>
<evidence type="ECO:0000313" key="2">
    <source>
        <dbReference type="EMBL" id="TNV87309.1"/>
    </source>
</evidence>
<dbReference type="AlphaFoldDB" id="A0A8J8P7D5"/>
<comment type="caution">
    <text evidence="2">The sequence shown here is derived from an EMBL/GenBank/DDBJ whole genome shotgun (WGS) entry which is preliminary data.</text>
</comment>
<sequence length="142" mass="15829">MKMSSSSRVPQHTYKHYYTNTPSQNVNTKSFYSRLFGNNSNKVSGEEVSGGSQEKQQLSSSSSLSTNRPAKPDLKKVVEVKGTSQVDGALKKQESEKLLLPLISKNSQVNNNQYEEVQHQSMFVRISSLNNKGDKVGVFQIN</sequence>
<proteinExistence type="predicted"/>
<name>A0A8J8P7D5_HALGN</name>
<gene>
    <name evidence="2" type="ORF">FGO68_gene14186</name>
</gene>
<protein>
    <submittedName>
        <fullName evidence="2">Uncharacterized protein</fullName>
    </submittedName>
</protein>